<dbReference type="InterPro" id="IPR036388">
    <property type="entry name" value="WH-like_DNA-bd_sf"/>
</dbReference>
<dbReference type="PROSITE" id="PS00715">
    <property type="entry name" value="SIGMA70_1"/>
    <property type="match status" value="1"/>
</dbReference>
<dbReference type="InterPro" id="IPR007627">
    <property type="entry name" value="RNA_pol_sigma70_r2"/>
</dbReference>
<dbReference type="InterPro" id="IPR050239">
    <property type="entry name" value="Sigma-70_RNA_pol_init_factors"/>
</dbReference>
<dbReference type="SUPFAM" id="SSF88946">
    <property type="entry name" value="Sigma2 domain of RNA polymerase sigma factors"/>
    <property type="match status" value="1"/>
</dbReference>
<dbReference type="AlphaFoldDB" id="A0AAV1AVR2"/>
<protein>
    <recommendedName>
        <fullName evidence="6">RNA polymerase sigma-70 domain-containing protein</fullName>
    </recommendedName>
</protein>
<evidence type="ECO:0000313" key="7">
    <source>
        <dbReference type="EMBL" id="CAI8614626.1"/>
    </source>
</evidence>
<dbReference type="InterPro" id="IPR000943">
    <property type="entry name" value="RNA_pol_sigma70"/>
</dbReference>
<feature type="domain" description="RNA polymerase sigma-70" evidence="6">
    <location>
        <begin position="342"/>
        <end position="355"/>
    </location>
</feature>
<sequence length="548" mass="62197">MFFPSTSFPSRILPSSSVMMLHEQATLAVSSLPSSFTAHCFPTSVLLQEHGEEYRPILHMHKEDKTPQVQAALNTRAMDVMLVPEKNNVGDVDESADNSMRELHLRCHLQNLLASSTEEDFVFSSSSSSSTMQPADDFQWNALSLAKQALSASKQAAVVAEELKLIKIDDGNDSSPLGLADSSIGKNKIVKSTRLKERQSIQRKVSNSKILDEERFLTKKSDAQRRLQVEKKLKGLGGNDALRLFLWSPETKQRLNLEEESQLIAQIQDLFKLKETKIKLQSQFGREPTLYEWADCVGLSCRVLQARLRSGNKSKDKLIHANLRLVVHVAKYYLKRGLNFQDLLQEGSMGLMRSVEKFKPRPGCRFSTYAYWWIRQTIRTAIYLHSKTVRLPETFYILLGKIAKAKKSYIKEGNLNPTKEEIASRVEITVDKLEMLLFSTRTPLSIERAVWSDQNTTFQEITADSSIEIPSVSVAKQLMRSHVRSILNTLSPKERMVIRLRFGIEDGYEKSLSEIGKVLGVSKETVRQIESKGLDKFKHCLVDQQLDM</sequence>
<dbReference type="Gene3D" id="1.10.601.10">
    <property type="entry name" value="RNA Polymerase Primary Sigma Factor"/>
    <property type="match status" value="1"/>
</dbReference>
<organism evidence="7 8">
    <name type="scientific">Vicia faba</name>
    <name type="common">Broad bean</name>
    <name type="synonym">Faba vulgaris</name>
    <dbReference type="NCBI Taxonomy" id="3906"/>
    <lineage>
        <taxon>Eukaryota</taxon>
        <taxon>Viridiplantae</taxon>
        <taxon>Streptophyta</taxon>
        <taxon>Embryophyta</taxon>
        <taxon>Tracheophyta</taxon>
        <taxon>Spermatophyta</taxon>
        <taxon>Magnoliopsida</taxon>
        <taxon>eudicotyledons</taxon>
        <taxon>Gunneridae</taxon>
        <taxon>Pentapetalae</taxon>
        <taxon>rosids</taxon>
        <taxon>fabids</taxon>
        <taxon>Fabales</taxon>
        <taxon>Fabaceae</taxon>
        <taxon>Papilionoideae</taxon>
        <taxon>50 kb inversion clade</taxon>
        <taxon>NPAAA clade</taxon>
        <taxon>Hologalegina</taxon>
        <taxon>IRL clade</taxon>
        <taxon>Fabeae</taxon>
        <taxon>Vicia</taxon>
    </lineage>
</organism>
<keyword evidence="5" id="KW-0804">Transcription</keyword>
<evidence type="ECO:0000256" key="1">
    <source>
        <dbReference type="ARBA" id="ARBA00007788"/>
    </source>
</evidence>
<evidence type="ECO:0000259" key="6">
    <source>
        <dbReference type="PROSITE" id="PS00715"/>
    </source>
</evidence>
<dbReference type="GO" id="GO:0071482">
    <property type="term" value="P:cellular response to light stimulus"/>
    <property type="evidence" value="ECO:0007669"/>
    <property type="project" value="UniProtKB-ARBA"/>
</dbReference>
<dbReference type="InterPro" id="IPR007624">
    <property type="entry name" value="RNA_pol_sigma70_r3"/>
</dbReference>
<comment type="similarity">
    <text evidence="1">Belongs to the sigma-70 factor family.</text>
</comment>
<dbReference type="GO" id="GO:0003677">
    <property type="term" value="F:DNA binding"/>
    <property type="evidence" value="ECO:0007669"/>
    <property type="project" value="UniProtKB-KW"/>
</dbReference>
<gene>
    <name evidence="7" type="ORF">VFH_V138840</name>
</gene>
<dbReference type="Proteomes" id="UP001157006">
    <property type="component" value="Chromosome 5"/>
</dbReference>
<dbReference type="NCBIfam" id="TIGR02937">
    <property type="entry name" value="sigma70-ECF"/>
    <property type="match status" value="1"/>
</dbReference>
<dbReference type="Gene3D" id="1.10.10.10">
    <property type="entry name" value="Winged helix-like DNA-binding domain superfamily/Winged helix DNA-binding domain"/>
    <property type="match status" value="2"/>
</dbReference>
<dbReference type="InterPro" id="IPR013325">
    <property type="entry name" value="RNA_pol_sigma_r2"/>
</dbReference>
<evidence type="ECO:0000256" key="4">
    <source>
        <dbReference type="ARBA" id="ARBA00023125"/>
    </source>
</evidence>
<keyword evidence="3" id="KW-0731">Sigma factor</keyword>
<dbReference type="PRINTS" id="PR00046">
    <property type="entry name" value="SIGMA70FCT"/>
</dbReference>
<dbReference type="CDD" id="cd06171">
    <property type="entry name" value="Sigma70_r4"/>
    <property type="match status" value="1"/>
</dbReference>
<dbReference type="GO" id="GO:0006352">
    <property type="term" value="P:DNA-templated transcription initiation"/>
    <property type="evidence" value="ECO:0007669"/>
    <property type="project" value="InterPro"/>
</dbReference>
<evidence type="ECO:0000313" key="8">
    <source>
        <dbReference type="Proteomes" id="UP001157006"/>
    </source>
</evidence>
<dbReference type="EMBL" id="OX451740">
    <property type="protein sequence ID" value="CAI8614626.1"/>
    <property type="molecule type" value="Genomic_DNA"/>
</dbReference>
<name>A0AAV1AVR2_VICFA</name>
<reference evidence="7 8" key="1">
    <citation type="submission" date="2023-01" db="EMBL/GenBank/DDBJ databases">
        <authorList>
            <person name="Kreplak J."/>
        </authorList>
    </citation>
    <scope>NUCLEOTIDE SEQUENCE [LARGE SCALE GENOMIC DNA]</scope>
</reference>
<dbReference type="InterPro" id="IPR007630">
    <property type="entry name" value="RNA_pol_sigma70_r4"/>
</dbReference>
<dbReference type="SUPFAM" id="SSF88659">
    <property type="entry name" value="Sigma3 and sigma4 domains of RNA polymerase sigma factors"/>
    <property type="match status" value="2"/>
</dbReference>
<dbReference type="Pfam" id="PF04539">
    <property type="entry name" value="Sigma70_r3"/>
    <property type="match status" value="1"/>
</dbReference>
<dbReference type="InterPro" id="IPR013324">
    <property type="entry name" value="RNA_pol_sigma_r3/r4-like"/>
</dbReference>
<keyword evidence="2" id="KW-0805">Transcription regulation</keyword>
<keyword evidence="4" id="KW-0238">DNA-binding</keyword>
<evidence type="ECO:0000256" key="5">
    <source>
        <dbReference type="ARBA" id="ARBA00023163"/>
    </source>
</evidence>
<keyword evidence="8" id="KW-1185">Reference proteome</keyword>
<dbReference type="InterPro" id="IPR014284">
    <property type="entry name" value="RNA_pol_sigma-70_dom"/>
</dbReference>
<dbReference type="PANTHER" id="PTHR30603:SF45">
    <property type="entry name" value="RNA POLYMERASE SIGMA FACTOR SIGF, CHLOROPLASTIC"/>
    <property type="match status" value="1"/>
</dbReference>
<proteinExistence type="inferred from homology"/>
<evidence type="ECO:0000256" key="2">
    <source>
        <dbReference type="ARBA" id="ARBA00023015"/>
    </source>
</evidence>
<dbReference type="Pfam" id="PF04542">
    <property type="entry name" value="Sigma70_r2"/>
    <property type="match status" value="1"/>
</dbReference>
<evidence type="ECO:0000256" key="3">
    <source>
        <dbReference type="ARBA" id="ARBA00023082"/>
    </source>
</evidence>
<dbReference type="GO" id="GO:0016987">
    <property type="term" value="F:sigma factor activity"/>
    <property type="evidence" value="ECO:0007669"/>
    <property type="project" value="UniProtKB-KW"/>
</dbReference>
<dbReference type="PANTHER" id="PTHR30603">
    <property type="entry name" value="RNA POLYMERASE SIGMA FACTOR RPO"/>
    <property type="match status" value="1"/>
</dbReference>
<accession>A0AAV1AVR2</accession>
<dbReference type="Pfam" id="PF04545">
    <property type="entry name" value="Sigma70_r4"/>
    <property type="match status" value="1"/>
</dbReference>